<protein>
    <recommendedName>
        <fullName evidence="4">DUF3558 domain-containing protein</fullName>
    </recommendedName>
</protein>
<keyword evidence="3" id="KW-1185">Reference proteome</keyword>
<evidence type="ECO:0008006" key="4">
    <source>
        <dbReference type="Google" id="ProtNLM"/>
    </source>
</evidence>
<evidence type="ECO:0000313" key="2">
    <source>
        <dbReference type="EMBL" id="MFD1521988.1"/>
    </source>
</evidence>
<evidence type="ECO:0000256" key="1">
    <source>
        <dbReference type="SAM" id="SignalP"/>
    </source>
</evidence>
<reference evidence="3" key="1">
    <citation type="journal article" date="2019" name="Int. J. Syst. Evol. Microbiol.">
        <title>The Global Catalogue of Microorganisms (GCM) 10K type strain sequencing project: providing services to taxonomists for standard genome sequencing and annotation.</title>
        <authorList>
            <consortium name="The Broad Institute Genomics Platform"/>
            <consortium name="The Broad Institute Genome Sequencing Center for Infectious Disease"/>
            <person name="Wu L."/>
            <person name="Ma J."/>
        </authorList>
    </citation>
    <scope>NUCLEOTIDE SEQUENCE [LARGE SCALE GENOMIC DNA]</scope>
    <source>
        <strain evidence="3">CCM 7043</strain>
    </source>
</reference>
<keyword evidence="1" id="KW-0732">Signal</keyword>
<organism evidence="2 3">
    <name type="scientific">Pseudonocardia yunnanensis</name>
    <dbReference type="NCBI Taxonomy" id="58107"/>
    <lineage>
        <taxon>Bacteria</taxon>
        <taxon>Bacillati</taxon>
        <taxon>Actinomycetota</taxon>
        <taxon>Actinomycetes</taxon>
        <taxon>Pseudonocardiales</taxon>
        <taxon>Pseudonocardiaceae</taxon>
        <taxon>Pseudonocardia</taxon>
    </lineage>
</organism>
<comment type="caution">
    <text evidence="2">The sequence shown here is derived from an EMBL/GenBank/DDBJ whole genome shotgun (WGS) entry which is preliminary data.</text>
</comment>
<accession>A0ABW4F4F8</accession>
<evidence type="ECO:0000313" key="3">
    <source>
        <dbReference type="Proteomes" id="UP001597114"/>
    </source>
</evidence>
<dbReference type="EMBL" id="JBHUCO010000042">
    <property type="protein sequence ID" value="MFD1521988.1"/>
    <property type="molecule type" value="Genomic_DNA"/>
</dbReference>
<name>A0ABW4F4F8_9PSEU</name>
<proteinExistence type="predicted"/>
<dbReference type="PROSITE" id="PS51257">
    <property type="entry name" value="PROKAR_LIPOPROTEIN"/>
    <property type="match status" value="1"/>
</dbReference>
<sequence length="185" mass="18090">MADERRGLWAVLTHTLPVLAAAALLAGCTGTSEPAQPDALPPAPPPAPPAACVLDTAAFAATTGLTWTPDATTASDTRCVYDPSGGAPAGDTGDGPAFVAVDVAPAGAAAPSDTLDSVAGLCEDNSRADVTAGGGGFVCRFQGGSVFGATVRGDRLVTLAASAVPLGTTAARLVTAFSEQLGALR</sequence>
<gene>
    <name evidence="2" type="ORF">ACFSJD_31145</name>
</gene>
<dbReference type="RefSeq" id="WP_344727920.1">
    <property type="nucleotide sequence ID" value="NZ_BAAAUS010000048.1"/>
</dbReference>
<feature type="signal peptide" evidence="1">
    <location>
        <begin position="1"/>
        <end position="20"/>
    </location>
</feature>
<feature type="chain" id="PRO_5045536649" description="DUF3558 domain-containing protein" evidence="1">
    <location>
        <begin position="21"/>
        <end position="185"/>
    </location>
</feature>
<dbReference type="Proteomes" id="UP001597114">
    <property type="component" value="Unassembled WGS sequence"/>
</dbReference>